<dbReference type="InterPro" id="IPR050266">
    <property type="entry name" value="AB_hydrolase_sf"/>
</dbReference>
<feature type="domain" description="AB hydrolase-1" evidence="1">
    <location>
        <begin position="40"/>
        <end position="273"/>
    </location>
</feature>
<accession>A0AA87RMC8</accession>
<dbReference type="EMBL" id="BJUU01000033">
    <property type="protein sequence ID" value="GEK81603.1"/>
    <property type="molecule type" value="Genomic_DNA"/>
</dbReference>
<dbReference type="Pfam" id="PF00561">
    <property type="entry name" value="Abhydrolase_1"/>
    <property type="match status" value="1"/>
</dbReference>
<name>A0AA87RMC8_9MICO</name>
<dbReference type="SUPFAM" id="SSF53474">
    <property type="entry name" value="alpha/beta-Hydrolases"/>
    <property type="match status" value="1"/>
</dbReference>
<dbReference type="RefSeq" id="WP_146797477.1">
    <property type="nucleotide sequence ID" value="NZ_BJUU01000033.1"/>
</dbReference>
<organism evidence="2 3">
    <name type="scientific">Agrococcus baldri</name>
    <dbReference type="NCBI Taxonomy" id="153730"/>
    <lineage>
        <taxon>Bacteria</taxon>
        <taxon>Bacillati</taxon>
        <taxon>Actinomycetota</taxon>
        <taxon>Actinomycetes</taxon>
        <taxon>Micrococcales</taxon>
        <taxon>Microbacteriaceae</taxon>
        <taxon>Agrococcus</taxon>
    </lineage>
</organism>
<dbReference type="Gene3D" id="3.40.50.1820">
    <property type="entry name" value="alpha/beta hydrolase"/>
    <property type="match status" value="1"/>
</dbReference>
<reference evidence="2 3" key="1">
    <citation type="submission" date="2019-07" db="EMBL/GenBank/DDBJ databases">
        <title>Whole genome shotgun sequence of Agrococcus baldri NBRC 103055.</title>
        <authorList>
            <person name="Hosoyama A."/>
            <person name="Uohara A."/>
            <person name="Ohji S."/>
            <person name="Ichikawa N."/>
        </authorList>
    </citation>
    <scope>NUCLEOTIDE SEQUENCE [LARGE SCALE GENOMIC DNA]</scope>
    <source>
        <strain evidence="2 3">NBRC 103055</strain>
    </source>
</reference>
<evidence type="ECO:0000259" key="1">
    <source>
        <dbReference type="Pfam" id="PF00561"/>
    </source>
</evidence>
<keyword evidence="3" id="KW-1185">Reference proteome</keyword>
<dbReference type="InterPro" id="IPR000073">
    <property type="entry name" value="AB_hydrolase_1"/>
</dbReference>
<dbReference type="AlphaFoldDB" id="A0AA87RMC8"/>
<dbReference type="PANTHER" id="PTHR43798">
    <property type="entry name" value="MONOACYLGLYCEROL LIPASE"/>
    <property type="match status" value="1"/>
</dbReference>
<protein>
    <submittedName>
        <fullName evidence="2">2-hydroxy-6-ketonona-2,4-dienedioic acid hydrolase</fullName>
    </submittedName>
</protein>
<proteinExistence type="predicted"/>
<evidence type="ECO:0000313" key="2">
    <source>
        <dbReference type="EMBL" id="GEK81603.1"/>
    </source>
</evidence>
<sequence length="286" mass="32422">MSEYNSVWLMLAEQEFEQRWLDIDGVRTRVAVSGPDDGDPVILLHGTGGHWETFAPTLPALNDRYRCIAIDMIGNGFTDKPDYPYEIQVYVRHIRGVMDALAVDHAHFIGMSLGAWVAAKVAQQHPDWIDRLILMSPAGLIATKDNMARIRAERTRAVEDPNWDSIKAMFVHLIADEERRLPDLIGLRQSIYRRPDSLATIDHLLALQNYETRERNLLSADQWRAIQARTMVVASGQDHGEYVSTARQVADLIPDSTVLEMPSVRHWPHFEDPSSFNPAARAFLDA</sequence>
<dbReference type="InterPro" id="IPR029058">
    <property type="entry name" value="AB_hydrolase_fold"/>
</dbReference>
<dbReference type="GO" id="GO:0016020">
    <property type="term" value="C:membrane"/>
    <property type="evidence" value="ECO:0007669"/>
    <property type="project" value="TreeGrafter"/>
</dbReference>
<dbReference type="PRINTS" id="PR00111">
    <property type="entry name" value="ABHYDROLASE"/>
</dbReference>
<dbReference type="Proteomes" id="UP000321749">
    <property type="component" value="Unassembled WGS sequence"/>
</dbReference>
<dbReference type="GO" id="GO:0016787">
    <property type="term" value="F:hydrolase activity"/>
    <property type="evidence" value="ECO:0007669"/>
    <property type="project" value="UniProtKB-KW"/>
</dbReference>
<keyword evidence="2" id="KW-0378">Hydrolase</keyword>
<evidence type="ECO:0000313" key="3">
    <source>
        <dbReference type="Proteomes" id="UP000321749"/>
    </source>
</evidence>
<gene>
    <name evidence="2" type="ORF">ABA31_29540</name>
</gene>
<comment type="caution">
    <text evidence="2">The sequence shown here is derived from an EMBL/GenBank/DDBJ whole genome shotgun (WGS) entry which is preliminary data.</text>
</comment>
<dbReference type="PANTHER" id="PTHR43798:SF33">
    <property type="entry name" value="HYDROLASE, PUTATIVE (AFU_ORTHOLOGUE AFUA_2G14860)-RELATED"/>
    <property type="match status" value="1"/>
</dbReference>